<organism evidence="2">
    <name type="scientific">mine drainage metagenome</name>
    <dbReference type="NCBI Taxonomy" id="410659"/>
    <lineage>
        <taxon>unclassified sequences</taxon>
        <taxon>metagenomes</taxon>
        <taxon>ecological metagenomes</taxon>
    </lineage>
</organism>
<sequence>MKRGLDMATSLRSSIGSSRSGLESRAILRPGSGQHAGDAGAQKVGQGARQHGPDAQAGQVAPEVEPNEADRLSAEALGQRVAVSTRRWIQGA</sequence>
<proteinExistence type="predicted"/>
<name>A0A1J5P026_9ZZZZ</name>
<accession>A0A1J5P026</accession>
<reference evidence="2" key="1">
    <citation type="submission" date="2016-10" db="EMBL/GenBank/DDBJ databases">
        <title>Sequence of Gallionella enrichment culture.</title>
        <authorList>
            <person name="Poehlein A."/>
            <person name="Muehling M."/>
            <person name="Daniel R."/>
        </authorList>
    </citation>
    <scope>NUCLEOTIDE SEQUENCE</scope>
</reference>
<gene>
    <name evidence="2" type="ORF">GALL_535510</name>
</gene>
<dbReference type="EMBL" id="MLJW01007750">
    <property type="protein sequence ID" value="OIQ64897.1"/>
    <property type="molecule type" value="Genomic_DNA"/>
</dbReference>
<evidence type="ECO:0000256" key="1">
    <source>
        <dbReference type="SAM" id="MobiDB-lite"/>
    </source>
</evidence>
<comment type="caution">
    <text evidence="2">The sequence shown here is derived from an EMBL/GenBank/DDBJ whole genome shotgun (WGS) entry which is preliminary data.</text>
</comment>
<evidence type="ECO:0000313" key="2">
    <source>
        <dbReference type="EMBL" id="OIQ64897.1"/>
    </source>
</evidence>
<protein>
    <submittedName>
        <fullName evidence="2">Uncharacterized protein</fullName>
    </submittedName>
</protein>
<feature type="region of interest" description="Disordered" evidence="1">
    <location>
        <begin position="1"/>
        <end position="76"/>
    </location>
</feature>
<dbReference type="AlphaFoldDB" id="A0A1J5P026"/>
<feature type="compositionally biased region" description="Low complexity" evidence="1">
    <location>
        <begin position="10"/>
        <end position="25"/>
    </location>
</feature>